<proteinExistence type="predicted"/>
<dbReference type="EMBL" id="CAKOFQ010006711">
    <property type="protein sequence ID" value="CAH1963846.1"/>
    <property type="molecule type" value="Genomic_DNA"/>
</dbReference>
<feature type="region of interest" description="Disordered" evidence="1">
    <location>
        <begin position="74"/>
        <end position="111"/>
    </location>
</feature>
<dbReference type="AlphaFoldDB" id="A0A9P0NYA5"/>
<feature type="compositionally biased region" description="Polar residues" evidence="1">
    <location>
        <begin position="96"/>
        <end position="110"/>
    </location>
</feature>
<evidence type="ECO:0000313" key="3">
    <source>
        <dbReference type="Proteomes" id="UP001152888"/>
    </source>
</evidence>
<evidence type="ECO:0000313" key="2">
    <source>
        <dbReference type="EMBL" id="CAH1963846.1"/>
    </source>
</evidence>
<comment type="caution">
    <text evidence="2">The sequence shown here is derived from an EMBL/GenBank/DDBJ whole genome shotgun (WGS) entry which is preliminary data.</text>
</comment>
<feature type="region of interest" description="Disordered" evidence="1">
    <location>
        <begin position="29"/>
        <end position="61"/>
    </location>
</feature>
<sequence>MMSGQSNYDLKRHLTQKKLEDIINNEFSYVSGEEDDLEELEEPFDSDDSIEDRDYDPAQDEENVFAQLANTWTTTPEGTQKEARNTCSRKRIKITQPLSSQATSTESPSEPQIPVIILDKPSLVAVATNKAPNSTNFIKRSKRESFYALTFATCCRRPPRAPRERKTDLLQLVPYSKETNDNYQLL</sequence>
<keyword evidence="3" id="KW-1185">Reference proteome</keyword>
<name>A0A9P0NYA5_ACAOB</name>
<organism evidence="2 3">
    <name type="scientific">Acanthoscelides obtectus</name>
    <name type="common">Bean weevil</name>
    <name type="synonym">Bruchus obtectus</name>
    <dbReference type="NCBI Taxonomy" id="200917"/>
    <lineage>
        <taxon>Eukaryota</taxon>
        <taxon>Metazoa</taxon>
        <taxon>Ecdysozoa</taxon>
        <taxon>Arthropoda</taxon>
        <taxon>Hexapoda</taxon>
        <taxon>Insecta</taxon>
        <taxon>Pterygota</taxon>
        <taxon>Neoptera</taxon>
        <taxon>Endopterygota</taxon>
        <taxon>Coleoptera</taxon>
        <taxon>Polyphaga</taxon>
        <taxon>Cucujiformia</taxon>
        <taxon>Chrysomeloidea</taxon>
        <taxon>Chrysomelidae</taxon>
        <taxon>Bruchinae</taxon>
        <taxon>Bruchini</taxon>
        <taxon>Acanthoscelides</taxon>
    </lineage>
</organism>
<evidence type="ECO:0000256" key="1">
    <source>
        <dbReference type="SAM" id="MobiDB-lite"/>
    </source>
</evidence>
<protein>
    <submittedName>
        <fullName evidence="2">Uncharacterized protein</fullName>
    </submittedName>
</protein>
<dbReference type="Proteomes" id="UP001152888">
    <property type="component" value="Unassembled WGS sequence"/>
</dbReference>
<feature type="compositionally biased region" description="Acidic residues" evidence="1">
    <location>
        <begin position="32"/>
        <end position="61"/>
    </location>
</feature>
<reference evidence="2" key="1">
    <citation type="submission" date="2022-03" db="EMBL/GenBank/DDBJ databases">
        <authorList>
            <person name="Sayadi A."/>
        </authorList>
    </citation>
    <scope>NUCLEOTIDE SEQUENCE</scope>
</reference>
<gene>
    <name evidence="2" type="ORF">ACAOBT_LOCUS5438</name>
</gene>
<accession>A0A9P0NYA5</accession>